<dbReference type="Pfam" id="PF10000">
    <property type="entry name" value="ACT_3"/>
    <property type="match status" value="1"/>
</dbReference>
<proteinExistence type="predicted"/>
<dbReference type="EMBL" id="JAXOVC010000001">
    <property type="protein sequence ID" value="KAK4507132.1"/>
    <property type="molecule type" value="Genomic_DNA"/>
</dbReference>
<dbReference type="PANTHER" id="PTHR39199">
    <property type="entry name" value="BLR5128 PROTEIN"/>
    <property type="match status" value="1"/>
</dbReference>
<organism evidence="2 3">
    <name type="scientific">Zasmidium cellare</name>
    <name type="common">Wine cellar mold</name>
    <name type="synonym">Racodium cellare</name>
    <dbReference type="NCBI Taxonomy" id="395010"/>
    <lineage>
        <taxon>Eukaryota</taxon>
        <taxon>Fungi</taxon>
        <taxon>Dikarya</taxon>
        <taxon>Ascomycota</taxon>
        <taxon>Pezizomycotina</taxon>
        <taxon>Dothideomycetes</taxon>
        <taxon>Dothideomycetidae</taxon>
        <taxon>Mycosphaerellales</taxon>
        <taxon>Mycosphaerellaceae</taxon>
        <taxon>Zasmidium</taxon>
    </lineage>
</organism>
<accession>A0ABR0EZP8</accession>
<evidence type="ECO:0000259" key="1">
    <source>
        <dbReference type="Pfam" id="PF10000"/>
    </source>
</evidence>
<sequence length="127" mass="13948">MPGQTSLTTLIASMSPTPDPTNKTYVFVTVPAIPIPLPPDLKMLFYEPEGWTLILPQSVAEAQGYEWTFPCKMITLNVHSSLEAVGFLARVTTRLAERVGTGVNPGLEGRCVEELRGMAREEGEKQE</sequence>
<name>A0ABR0EZP8_ZASCE</name>
<gene>
    <name evidence="2" type="ORF">PRZ48_000866</name>
</gene>
<dbReference type="InterPro" id="IPR045865">
    <property type="entry name" value="ACT-like_dom_sf"/>
</dbReference>
<evidence type="ECO:0000313" key="3">
    <source>
        <dbReference type="Proteomes" id="UP001305779"/>
    </source>
</evidence>
<dbReference type="Gene3D" id="3.30.2130.10">
    <property type="entry name" value="VC0802-like"/>
    <property type="match status" value="1"/>
</dbReference>
<keyword evidence="3" id="KW-1185">Reference proteome</keyword>
<dbReference type="InterPro" id="IPR018717">
    <property type="entry name" value="DUF2241"/>
</dbReference>
<comment type="caution">
    <text evidence="2">The sequence shown here is derived from an EMBL/GenBank/DDBJ whole genome shotgun (WGS) entry which is preliminary data.</text>
</comment>
<dbReference type="Proteomes" id="UP001305779">
    <property type="component" value="Unassembled WGS sequence"/>
</dbReference>
<dbReference type="SUPFAM" id="SSF55021">
    <property type="entry name" value="ACT-like"/>
    <property type="match status" value="1"/>
</dbReference>
<feature type="domain" description="DUF2241" evidence="1">
    <location>
        <begin position="2"/>
        <end position="72"/>
    </location>
</feature>
<protein>
    <recommendedName>
        <fullName evidence="1">DUF2241 domain-containing protein</fullName>
    </recommendedName>
</protein>
<dbReference type="PANTHER" id="PTHR39199:SF1">
    <property type="entry name" value="BLR5128 PROTEIN"/>
    <property type="match status" value="1"/>
</dbReference>
<evidence type="ECO:0000313" key="2">
    <source>
        <dbReference type="EMBL" id="KAK4507132.1"/>
    </source>
</evidence>
<reference evidence="2 3" key="1">
    <citation type="journal article" date="2023" name="G3 (Bethesda)">
        <title>A chromosome-level genome assembly of Zasmidium syzygii isolated from banana leaves.</title>
        <authorList>
            <person name="van Westerhoven A.C."/>
            <person name="Mehrabi R."/>
            <person name="Talebi R."/>
            <person name="Steentjes M.B.F."/>
            <person name="Corcolon B."/>
            <person name="Chong P.A."/>
            <person name="Kema G.H.J."/>
            <person name="Seidl M.F."/>
        </authorList>
    </citation>
    <scope>NUCLEOTIDE SEQUENCE [LARGE SCALE GENOMIC DNA]</scope>
    <source>
        <strain evidence="2 3">P124</strain>
    </source>
</reference>